<dbReference type="Proteomes" id="UP000217446">
    <property type="component" value="Unassembled WGS sequence"/>
</dbReference>
<keyword evidence="1" id="KW-0472">Membrane</keyword>
<comment type="caution">
    <text evidence="2">The sequence shown here is derived from an EMBL/GenBank/DDBJ whole genome shotgun (WGS) entry which is preliminary data.</text>
</comment>
<keyword evidence="1" id="KW-0812">Transmembrane</keyword>
<name>A0A250VG04_STROL</name>
<feature type="transmembrane region" description="Helical" evidence="1">
    <location>
        <begin position="60"/>
        <end position="79"/>
    </location>
</feature>
<reference evidence="3" key="1">
    <citation type="submission" date="2017-05" db="EMBL/GenBank/DDBJ databases">
        <title>Streptomyces olivochromogenes NBRC 3561 whole genome shotgun sequence.</title>
        <authorList>
            <person name="Dohra H."/>
            <person name="Kodani S."/>
        </authorList>
    </citation>
    <scope>NUCLEOTIDE SEQUENCE [LARGE SCALE GENOMIC DNA]</scope>
    <source>
        <strain evidence="3">NBRC 3561</strain>
    </source>
</reference>
<feature type="transmembrane region" description="Helical" evidence="1">
    <location>
        <begin position="20"/>
        <end position="40"/>
    </location>
</feature>
<dbReference type="AlphaFoldDB" id="A0A250VG04"/>
<evidence type="ECO:0000313" key="3">
    <source>
        <dbReference type="Proteomes" id="UP000217446"/>
    </source>
</evidence>
<proteinExistence type="predicted"/>
<dbReference type="RefSeq" id="WP_067374198.1">
    <property type="nucleotide sequence ID" value="NZ_BDQI01000009.1"/>
</dbReference>
<dbReference type="EMBL" id="BDQI01000009">
    <property type="protein sequence ID" value="GAX52992.1"/>
    <property type="molecule type" value="Genomic_DNA"/>
</dbReference>
<protein>
    <recommendedName>
        <fullName evidence="4">Integral membrane protein</fullName>
    </recommendedName>
</protein>
<evidence type="ECO:0000313" key="2">
    <source>
        <dbReference type="EMBL" id="GAX52992.1"/>
    </source>
</evidence>
<gene>
    <name evidence="2" type="ORF">SO3561_04517</name>
</gene>
<evidence type="ECO:0000256" key="1">
    <source>
        <dbReference type="SAM" id="Phobius"/>
    </source>
</evidence>
<organism evidence="2 3">
    <name type="scientific">Streptomyces olivochromogenes</name>
    <dbReference type="NCBI Taxonomy" id="1963"/>
    <lineage>
        <taxon>Bacteria</taxon>
        <taxon>Bacillati</taxon>
        <taxon>Actinomycetota</taxon>
        <taxon>Actinomycetes</taxon>
        <taxon>Kitasatosporales</taxon>
        <taxon>Streptomycetaceae</taxon>
        <taxon>Streptomyces</taxon>
    </lineage>
</organism>
<sequence length="84" mass="9133">MYEASSEVSDAEVLARMAGTALAVIGGFFLLLVLIFHMAIRQDRQKGDLSNVPRMRRKGIICAVIGVLLIAGDFFIWSLTGAYG</sequence>
<dbReference type="STRING" id="1963.AQJ27_27165"/>
<keyword evidence="1" id="KW-1133">Transmembrane helix</keyword>
<accession>A0A250VG04</accession>
<keyword evidence="3" id="KW-1185">Reference proteome</keyword>
<evidence type="ECO:0008006" key="4">
    <source>
        <dbReference type="Google" id="ProtNLM"/>
    </source>
</evidence>